<dbReference type="InterPro" id="IPR051707">
    <property type="entry name" value="PI-Interact_SigTrans_Reg"/>
</dbReference>
<feature type="domain" description="PH" evidence="1">
    <location>
        <begin position="191"/>
        <end position="297"/>
    </location>
</feature>
<name>A0A485LRA3_9STRA</name>
<evidence type="ECO:0000313" key="4">
    <source>
        <dbReference type="Proteomes" id="UP000332933"/>
    </source>
</evidence>
<evidence type="ECO:0000313" key="2">
    <source>
        <dbReference type="EMBL" id="KAF0683169.1"/>
    </source>
</evidence>
<dbReference type="AlphaFoldDB" id="A0A485LRA3"/>
<dbReference type="SMART" id="SM00233">
    <property type="entry name" value="PH"/>
    <property type="match status" value="1"/>
</dbReference>
<reference evidence="2" key="2">
    <citation type="submission" date="2019-06" db="EMBL/GenBank/DDBJ databases">
        <title>Genomics analysis of Aphanomyces spp. identifies a new class of oomycete effector associated with host adaptation.</title>
        <authorList>
            <person name="Gaulin E."/>
        </authorList>
    </citation>
    <scope>NUCLEOTIDE SEQUENCE</scope>
    <source>
        <strain evidence="2">CBS 578.67</strain>
    </source>
</reference>
<dbReference type="PROSITE" id="PS50003">
    <property type="entry name" value="PH_DOMAIN"/>
    <property type="match status" value="1"/>
</dbReference>
<dbReference type="Gene3D" id="2.30.29.30">
    <property type="entry name" value="Pleckstrin-homology domain (PH domain)/Phosphotyrosine-binding domain (PTB)"/>
    <property type="match status" value="1"/>
</dbReference>
<organism evidence="3 4">
    <name type="scientific">Aphanomyces stellatus</name>
    <dbReference type="NCBI Taxonomy" id="120398"/>
    <lineage>
        <taxon>Eukaryota</taxon>
        <taxon>Sar</taxon>
        <taxon>Stramenopiles</taxon>
        <taxon>Oomycota</taxon>
        <taxon>Saprolegniomycetes</taxon>
        <taxon>Saprolegniales</taxon>
        <taxon>Verrucalvaceae</taxon>
        <taxon>Aphanomyces</taxon>
    </lineage>
</organism>
<accession>A0A485LRA3</accession>
<dbReference type="InterPro" id="IPR001849">
    <property type="entry name" value="PH_domain"/>
</dbReference>
<sequence length="468" mass="53955">MEPIVCGVDELDVVLAEVCLDVESAEKDAENMQGDDIANVLSPKSELVARRKSFAMSARNSSFWLQVVAQSHSDLSLQSSSPSLIRTFSLDENLLERVHQPFTSVCEDVPAPEDVVVYEHERYQILLGWGAKGCLLPLDPKKYTDATYSAHYPVFPTIALPHSTNDGSWEWTTPWRIHVSDDTDKDDDSHLDRKSGWLFKLGHVRKNWKRRYFVLDGSVLRYFSEDIDSVTHKSKTHKLKGEVLLFHKDTTVHYVDIHLSGRDFTFAIEAGEYSLLLQANSLDDREDWIYAIEDAILCRDSYVQDDSASNSRLNVEKRRSLTRVVTQPKQAEAICQRIVKAHSENIKNFVTTFLHHYEKKTERDESRALSALKSYRMFVERILAKVLERYREYLVQNKQDHEMEHTYADARDIALLAIERLTFIPLQDAIYNLLVASTGEDSINVFEKKRRWLAKQPQAFFDIQPSHT</sequence>
<dbReference type="OrthoDB" id="185175at2759"/>
<keyword evidence="4" id="KW-1185">Reference proteome</keyword>
<evidence type="ECO:0000259" key="1">
    <source>
        <dbReference type="PROSITE" id="PS50003"/>
    </source>
</evidence>
<evidence type="ECO:0000313" key="3">
    <source>
        <dbReference type="EMBL" id="VFU01398.1"/>
    </source>
</evidence>
<reference evidence="3 4" key="1">
    <citation type="submission" date="2019-03" db="EMBL/GenBank/DDBJ databases">
        <authorList>
            <person name="Gaulin E."/>
            <person name="Dumas B."/>
        </authorList>
    </citation>
    <scope>NUCLEOTIDE SEQUENCE [LARGE SCALE GENOMIC DNA]</scope>
    <source>
        <strain evidence="3">CBS 568.67</strain>
    </source>
</reference>
<dbReference type="Proteomes" id="UP000332933">
    <property type="component" value="Unassembled WGS sequence"/>
</dbReference>
<dbReference type="EMBL" id="CAADRA010007471">
    <property type="protein sequence ID" value="VFU01398.1"/>
    <property type="molecule type" value="Genomic_DNA"/>
</dbReference>
<dbReference type="Pfam" id="PF00169">
    <property type="entry name" value="PH"/>
    <property type="match status" value="1"/>
</dbReference>
<proteinExistence type="predicted"/>
<dbReference type="InterPro" id="IPR011993">
    <property type="entry name" value="PH-like_dom_sf"/>
</dbReference>
<dbReference type="SUPFAM" id="SSF50729">
    <property type="entry name" value="PH domain-like"/>
    <property type="match status" value="1"/>
</dbReference>
<dbReference type="EMBL" id="VJMH01007445">
    <property type="protein sequence ID" value="KAF0683169.1"/>
    <property type="molecule type" value="Genomic_DNA"/>
</dbReference>
<gene>
    <name evidence="3" type="primary">Aste57867_24762</name>
    <name evidence="2" type="ORF">As57867_024684</name>
    <name evidence="3" type="ORF">ASTE57867_24762</name>
</gene>
<dbReference type="PANTHER" id="PTHR14336:SF8">
    <property type="entry name" value="PROTEIN OPY1"/>
    <property type="match status" value="1"/>
</dbReference>
<protein>
    <submittedName>
        <fullName evidence="3">Aste57867_24762 protein</fullName>
    </submittedName>
</protein>
<dbReference type="PANTHER" id="PTHR14336">
    <property type="entry name" value="TANDEM PH DOMAIN CONTAINING PROTEIN"/>
    <property type="match status" value="1"/>
</dbReference>